<name>A0A212JIE6_9DELT</name>
<dbReference type="SUPFAM" id="SSF48008">
    <property type="entry name" value="GntR ligand-binding domain-like"/>
    <property type="match status" value="1"/>
</dbReference>
<dbReference type="SMART" id="SM00895">
    <property type="entry name" value="FCD"/>
    <property type="match status" value="1"/>
</dbReference>
<dbReference type="EMBL" id="FLUQ01000001">
    <property type="protein sequence ID" value="SBV99208.1"/>
    <property type="molecule type" value="Genomic_DNA"/>
</dbReference>
<dbReference type="GO" id="GO:0003677">
    <property type="term" value="F:DNA binding"/>
    <property type="evidence" value="ECO:0007669"/>
    <property type="project" value="UniProtKB-KW"/>
</dbReference>
<reference evidence="5" key="1">
    <citation type="submission" date="2016-04" db="EMBL/GenBank/DDBJ databases">
        <authorList>
            <person name="Evans L.H."/>
            <person name="Alamgir A."/>
            <person name="Owens N."/>
            <person name="Weber N.D."/>
            <person name="Virtaneva K."/>
            <person name="Barbian K."/>
            <person name="Babar A."/>
            <person name="Rosenke K."/>
        </authorList>
    </citation>
    <scope>NUCLEOTIDE SEQUENCE</scope>
    <source>
        <strain evidence="5">86</strain>
    </source>
</reference>
<evidence type="ECO:0000256" key="2">
    <source>
        <dbReference type="ARBA" id="ARBA00023125"/>
    </source>
</evidence>
<dbReference type="PANTHER" id="PTHR43537">
    <property type="entry name" value="TRANSCRIPTIONAL REGULATOR, GNTR FAMILY"/>
    <property type="match status" value="1"/>
</dbReference>
<dbReference type="InterPro" id="IPR008920">
    <property type="entry name" value="TF_FadR/GntR_C"/>
</dbReference>
<dbReference type="CDD" id="cd07377">
    <property type="entry name" value="WHTH_GntR"/>
    <property type="match status" value="1"/>
</dbReference>
<dbReference type="PROSITE" id="PS50949">
    <property type="entry name" value="HTH_GNTR"/>
    <property type="match status" value="1"/>
</dbReference>
<sequence length="251" mass="28059">MTTLSEEPIRPRKLHEQVAERLQAMILERQFLPGDKLPSERELQATFGIGRPAVREALLLLERSGLIALRSGSPATVVSADPSAIIREMDVAVAHFMADPQGVRELQFARRMLECNLAREAAKTRDEAALSRLRDLLEQSRECLDNAEAFEALDVDFHFAVVQMAKSRVFDVVFEAMNQWLIEQRTVVLSLPGQTDLALNCHMALYDAIAAQDPDAAENAMRAHLENVENIFWAAKDRASRRAKIVAGAKE</sequence>
<gene>
    <name evidence="5" type="ORF">KL86DPRO_11539</name>
</gene>
<dbReference type="Pfam" id="PF07729">
    <property type="entry name" value="FCD"/>
    <property type="match status" value="1"/>
</dbReference>
<dbReference type="Gene3D" id="1.20.120.530">
    <property type="entry name" value="GntR ligand-binding domain-like"/>
    <property type="match status" value="1"/>
</dbReference>
<keyword evidence="1" id="KW-0805">Transcription regulation</keyword>
<dbReference type="GO" id="GO:0003700">
    <property type="term" value="F:DNA-binding transcription factor activity"/>
    <property type="evidence" value="ECO:0007669"/>
    <property type="project" value="InterPro"/>
</dbReference>
<dbReference type="PRINTS" id="PR00035">
    <property type="entry name" value="HTHGNTR"/>
</dbReference>
<keyword evidence="3" id="KW-0804">Transcription</keyword>
<evidence type="ECO:0000313" key="5">
    <source>
        <dbReference type="EMBL" id="SBV99208.1"/>
    </source>
</evidence>
<protein>
    <submittedName>
        <fullName evidence="5">Putative Transcriptional regulator NanR</fullName>
    </submittedName>
</protein>
<evidence type="ECO:0000259" key="4">
    <source>
        <dbReference type="PROSITE" id="PS50949"/>
    </source>
</evidence>
<dbReference type="PANTHER" id="PTHR43537:SF5">
    <property type="entry name" value="UXU OPERON TRANSCRIPTIONAL REGULATOR"/>
    <property type="match status" value="1"/>
</dbReference>
<dbReference type="InterPro" id="IPR011711">
    <property type="entry name" value="GntR_C"/>
</dbReference>
<dbReference type="SMART" id="SM00345">
    <property type="entry name" value="HTH_GNTR"/>
    <property type="match status" value="1"/>
</dbReference>
<dbReference type="InterPro" id="IPR036388">
    <property type="entry name" value="WH-like_DNA-bd_sf"/>
</dbReference>
<proteinExistence type="predicted"/>
<dbReference type="InterPro" id="IPR036390">
    <property type="entry name" value="WH_DNA-bd_sf"/>
</dbReference>
<dbReference type="InterPro" id="IPR000524">
    <property type="entry name" value="Tscrpt_reg_HTH_GntR"/>
</dbReference>
<dbReference type="AlphaFoldDB" id="A0A212JIE6"/>
<feature type="domain" description="HTH gntR-type" evidence="4">
    <location>
        <begin position="12"/>
        <end position="81"/>
    </location>
</feature>
<dbReference type="SUPFAM" id="SSF46785">
    <property type="entry name" value="Winged helix' DNA-binding domain"/>
    <property type="match status" value="1"/>
</dbReference>
<dbReference type="Pfam" id="PF00392">
    <property type="entry name" value="GntR"/>
    <property type="match status" value="1"/>
</dbReference>
<evidence type="ECO:0000256" key="1">
    <source>
        <dbReference type="ARBA" id="ARBA00023015"/>
    </source>
</evidence>
<evidence type="ECO:0000256" key="3">
    <source>
        <dbReference type="ARBA" id="ARBA00023163"/>
    </source>
</evidence>
<organism evidence="5">
    <name type="scientific">uncultured delta proteobacterium</name>
    <dbReference type="NCBI Taxonomy" id="34034"/>
    <lineage>
        <taxon>Bacteria</taxon>
        <taxon>Deltaproteobacteria</taxon>
        <taxon>environmental samples</taxon>
    </lineage>
</organism>
<keyword evidence="2" id="KW-0238">DNA-binding</keyword>
<accession>A0A212JIE6</accession>
<dbReference type="Gene3D" id="1.10.10.10">
    <property type="entry name" value="Winged helix-like DNA-binding domain superfamily/Winged helix DNA-binding domain"/>
    <property type="match status" value="1"/>
</dbReference>